<dbReference type="Gene3D" id="3.30.70.100">
    <property type="match status" value="1"/>
</dbReference>
<dbReference type="Gene3D" id="2.60.40.200">
    <property type="entry name" value="Superoxide dismutase, copper/zinc binding domain"/>
    <property type="match status" value="1"/>
</dbReference>
<organism evidence="5 6">
    <name type="scientific">Synchytrium microbalum</name>
    <dbReference type="NCBI Taxonomy" id="1806994"/>
    <lineage>
        <taxon>Eukaryota</taxon>
        <taxon>Fungi</taxon>
        <taxon>Fungi incertae sedis</taxon>
        <taxon>Chytridiomycota</taxon>
        <taxon>Chytridiomycota incertae sedis</taxon>
        <taxon>Chytridiomycetes</taxon>
        <taxon>Synchytriales</taxon>
        <taxon>Synchytriaceae</taxon>
        <taxon>Synchytrium</taxon>
    </lineage>
</organism>
<evidence type="ECO:0000256" key="2">
    <source>
        <dbReference type="ARBA" id="ARBA00010636"/>
    </source>
</evidence>
<dbReference type="GeneID" id="42001936"/>
<evidence type="ECO:0000313" key="5">
    <source>
        <dbReference type="EMBL" id="TPX37675.1"/>
    </source>
</evidence>
<accession>A0A507CIU9</accession>
<dbReference type="OrthoDB" id="666972at2759"/>
<name>A0A507CIU9_9FUNG</name>
<dbReference type="Pfam" id="PF00403">
    <property type="entry name" value="HMA"/>
    <property type="match status" value="1"/>
</dbReference>
<comment type="caution">
    <text evidence="5">The sequence shown here is derived from an EMBL/GenBank/DDBJ whole genome shotgun (WGS) entry which is preliminary data.</text>
</comment>
<dbReference type="GO" id="GO:0046872">
    <property type="term" value="F:metal ion binding"/>
    <property type="evidence" value="ECO:0007669"/>
    <property type="project" value="InterPro"/>
</dbReference>
<protein>
    <recommendedName>
        <fullName evidence="3">Superoxide dismutase 1 copper chaperone</fullName>
    </recommendedName>
</protein>
<dbReference type="Proteomes" id="UP000319731">
    <property type="component" value="Unassembled WGS sequence"/>
</dbReference>
<evidence type="ECO:0000259" key="4">
    <source>
        <dbReference type="Pfam" id="PF00403"/>
    </source>
</evidence>
<sequence>MFTSYSREPSMLSKEITTEFAVSMECVSCTESVKKELAKNPRVSNIEISLADQRVVSTTPPSHIYHTLRNIGRTVVFRGVTGRQNLPNSAAVSIFEHFPGVKPGQWAQHDNRGLARLVQVDDDTCMVDITCEGLEAGKIHSVNIRECGDISRGALSTGEVYVSLGQMNVDDQGRGDLVAESRLKIWDVVGRSIVVEPVERPLAVAHADSVCGIIARSAGLFENVKRS</sequence>
<dbReference type="EMBL" id="QEAO01000002">
    <property type="protein sequence ID" value="TPX37675.1"/>
    <property type="molecule type" value="Genomic_DNA"/>
</dbReference>
<comment type="cofactor">
    <cofactor evidence="1">
        <name>Cu(2+)</name>
        <dbReference type="ChEBI" id="CHEBI:29036"/>
    </cofactor>
</comment>
<dbReference type="SUPFAM" id="SSF55008">
    <property type="entry name" value="HMA, heavy metal-associated domain"/>
    <property type="match status" value="1"/>
</dbReference>
<dbReference type="SUPFAM" id="SSF49329">
    <property type="entry name" value="Cu,Zn superoxide dismutase-like"/>
    <property type="match status" value="1"/>
</dbReference>
<keyword evidence="6" id="KW-1185">Reference proteome</keyword>
<evidence type="ECO:0000313" key="6">
    <source>
        <dbReference type="Proteomes" id="UP000319731"/>
    </source>
</evidence>
<dbReference type="InterPro" id="IPR036163">
    <property type="entry name" value="HMA_dom_sf"/>
</dbReference>
<dbReference type="RefSeq" id="XP_031027586.1">
    <property type="nucleotide sequence ID" value="XM_031166639.1"/>
</dbReference>
<dbReference type="STRING" id="1806994.A0A507CIU9"/>
<evidence type="ECO:0000256" key="3">
    <source>
        <dbReference type="ARBA" id="ARBA00016103"/>
    </source>
</evidence>
<comment type="similarity">
    <text evidence="2">Belongs to the CCS1 family.</text>
</comment>
<dbReference type="InterPro" id="IPR006121">
    <property type="entry name" value="HMA_dom"/>
</dbReference>
<reference evidence="5 6" key="1">
    <citation type="journal article" date="2019" name="Sci. Rep.">
        <title>Comparative genomics of chytrid fungi reveal insights into the obligate biotrophic and pathogenic lifestyle of Synchytrium endobioticum.</title>
        <authorList>
            <person name="van de Vossenberg B.T.L.H."/>
            <person name="Warris S."/>
            <person name="Nguyen H.D.T."/>
            <person name="van Gent-Pelzer M.P.E."/>
            <person name="Joly D.L."/>
            <person name="van de Geest H.C."/>
            <person name="Bonants P.J.M."/>
            <person name="Smith D.S."/>
            <person name="Levesque C.A."/>
            <person name="van der Lee T.A.J."/>
        </authorList>
    </citation>
    <scope>NUCLEOTIDE SEQUENCE [LARGE SCALE GENOMIC DNA]</scope>
    <source>
        <strain evidence="5 6">JEL517</strain>
    </source>
</reference>
<dbReference type="InterPro" id="IPR036423">
    <property type="entry name" value="SOD-like_Cu/Zn_dom_sf"/>
</dbReference>
<gene>
    <name evidence="5" type="ORF">SmJEL517_g00710</name>
</gene>
<dbReference type="AlphaFoldDB" id="A0A507CIU9"/>
<proteinExistence type="inferred from homology"/>
<feature type="domain" description="HMA" evidence="4">
    <location>
        <begin position="20"/>
        <end position="58"/>
    </location>
</feature>
<evidence type="ECO:0000256" key="1">
    <source>
        <dbReference type="ARBA" id="ARBA00001973"/>
    </source>
</evidence>
<dbReference type="GO" id="GO:0006801">
    <property type="term" value="P:superoxide metabolic process"/>
    <property type="evidence" value="ECO:0007669"/>
    <property type="project" value="InterPro"/>
</dbReference>
<dbReference type="CDD" id="cd00371">
    <property type="entry name" value="HMA"/>
    <property type="match status" value="1"/>
</dbReference>